<feature type="region of interest" description="Disordered" evidence="1">
    <location>
        <begin position="235"/>
        <end position="261"/>
    </location>
</feature>
<feature type="compositionally biased region" description="Basic residues" evidence="1">
    <location>
        <begin position="162"/>
        <end position="181"/>
    </location>
</feature>
<dbReference type="EMBL" id="SRQM01000465">
    <property type="protein sequence ID" value="KAG6109841.1"/>
    <property type="molecule type" value="Genomic_DNA"/>
</dbReference>
<gene>
    <name evidence="2" type="ORF">E4U13_005650</name>
</gene>
<feature type="region of interest" description="Disordered" evidence="1">
    <location>
        <begin position="139"/>
        <end position="184"/>
    </location>
</feature>
<feature type="compositionally biased region" description="Low complexity" evidence="1">
    <location>
        <begin position="139"/>
        <end position="159"/>
    </location>
</feature>
<evidence type="ECO:0000256" key="1">
    <source>
        <dbReference type="SAM" id="MobiDB-lite"/>
    </source>
</evidence>
<evidence type="ECO:0000313" key="3">
    <source>
        <dbReference type="Proteomes" id="UP000732380"/>
    </source>
</evidence>
<sequence>MMVMQTTKLANTAIPIPMRHHSTPFFEFPHKKRKQRRMLEEEQRQKALFEAEEESRSRAWDYIVDFLQASEWSDQMDQITVVYDAVPTMEELESFGALDEKEGTRASRKLFKAPVVWDELGHGLWKVLSASEQKRQQQQQQQQQQQLQQQSQQLQAQLQKSPQKHHHHHHHRHHSHSHSHHQAPIIEEPTKPVCWRSSSFGGYVEFPHSICNSRRSSSRRTSEDSCATAISQDCMSLSSSPSRHGGIPRIFSRITSRRSNS</sequence>
<proteinExistence type="predicted"/>
<name>A0A9P7PXC1_9HYPO</name>
<comment type="caution">
    <text evidence="2">The sequence shown here is derived from an EMBL/GenBank/DDBJ whole genome shotgun (WGS) entry which is preliminary data.</text>
</comment>
<dbReference type="AlphaFoldDB" id="A0A9P7PXC1"/>
<reference evidence="2 3" key="1">
    <citation type="journal article" date="2020" name="bioRxiv">
        <title>Whole genome comparisons of ergot fungi reveals the divergence and evolution of species within the genus Claviceps are the result of varying mechanisms driving genome evolution and host range expansion.</title>
        <authorList>
            <person name="Wyka S.A."/>
            <person name="Mondo S.J."/>
            <person name="Liu M."/>
            <person name="Dettman J."/>
            <person name="Nalam V."/>
            <person name="Broders K.D."/>
        </authorList>
    </citation>
    <scope>NUCLEOTIDE SEQUENCE [LARGE SCALE GENOMIC DNA]</scope>
    <source>
        <strain evidence="2 3">LM576</strain>
    </source>
</reference>
<dbReference type="Proteomes" id="UP000732380">
    <property type="component" value="Unassembled WGS sequence"/>
</dbReference>
<protein>
    <submittedName>
        <fullName evidence="2">Uncharacterized protein</fullName>
    </submittedName>
</protein>
<keyword evidence="3" id="KW-1185">Reference proteome</keyword>
<evidence type="ECO:0000313" key="2">
    <source>
        <dbReference type="EMBL" id="KAG6109841.1"/>
    </source>
</evidence>
<accession>A0A9P7PXC1</accession>
<organism evidence="2 3">
    <name type="scientific">Claviceps humidiphila</name>
    <dbReference type="NCBI Taxonomy" id="1294629"/>
    <lineage>
        <taxon>Eukaryota</taxon>
        <taxon>Fungi</taxon>
        <taxon>Dikarya</taxon>
        <taxon>Ascomycota</taxon>
        <taxon>Pezizomycotina</taxon>
        <taxon>Sordariomycetes</taxon>
        <taxon>Hypocreomycetidae</taxon>
        <taxon>Hypocreales</taxon>
        <taxon>Clavicipitaceae</taxon>
        <taxon>Claviceps</taxon>
    </lineage>
</organism>